<accession>A0A6S6U4C4</accession>
<evidence type="ECO:0000259" key="2">
    <source>
        <dbReference type="Pfam" id="PF01345"/>
    </source>
</evidence>
<gene>
    <name evidence="3" type="ORF">HELGO_WM6775</name>
</gene>
<keyword evidence="1" id="KW-0732">Signal</keyword>
<feature type="chain" id="PRO_5027640186" description="DUF11 domain-containing protein" evidence="1">
    <location>
        <begin position="28"/>
        <end position="896"/>
    </location>
</feature>
<protein>
    <recommendedName>
        <fullName evidence="2">DUF11 domain-containing protein</fullName>
    </recommendedName>
</protein>
<dbReference type="InterPro" id="IPR001434">
    <property type="entry name" value="OmcB-like_DUF11"/>
</dbReference>
<proteinExistence type="predicted"/>
<feature type="signal peptide" evidence="1">
    <location>
        <begin position="1"/>
        <end position="27"/>
    </location>
</feature>
<dbReference type="EMBL" id="CACVAY010000117">
    <property type="protein sequence ID" value="CAA6824120.1"/>
    <property type="molecule type" value="Genomic_DNA"/>
</dbReference>
<reference evidence="3" key="1">
    <citation type="submission" date="2020-01" db="EMBL/GenBank/DDBJ databases">
        <authorList>
            <person name="Meier V. D."/>
            <person name="Meier V D."/>
        </authorList>
    </citation>
    <scope>NUCLEOTIDE SEQUENCE</scope>
    <source>
        <strain evidence="3">HLG_WM_MAG_07</strain>
    </source>
</reference>
<evidence type="ECO:0000313" key="3">
    <source>
        <dbReference type="EMBL" id="CAA6824120.1"/>
    </source>
</evidence>
<dbReference type="Pfam" id="PF01345">
    <property type="entry name" value="DUF11"/>
    <property type="match status" value="1"/>
</dbReference>
<dbReference type="NCBIfam" id="TIGR01451">
    <property type="entry name" value="B_ant_repeat"/>
    <property type="match status" value="2"/>
</dbReference>
<dbReference type="InterPro" id="IPR047589">
    <property type="entry name" value="DUF11_rpt"/>
</dbReference>
<sequence>MKKNNNNKPFLSALLMLSMFFSMMAYAASPVAGTLIQNQASATYKDAGGVSQFATSNIVETVIQQVGALDLIQNQEKQGAAGNTIYFPHVLTNTGNGEDTYTLSAINQTGDGYDFSSFQIYADKNRDGVADSTTSITETDLLSAGEAFYFVVAAEVPVGAGVGTTGDIEVKGKSQFLPDEEEKTNIDKVTVTDQAVIDVTKSISGSEGASPSGTYKVTLSYVNNGAQTATNVTLIDALPAGMTYAGNSGEWSVESALALTDAGPSDSQGSGDTIIFCAYDASCTGLLKGAENTGSDSTTQLTAIIASVPAGDSGTLSFDVNIKSDLKAQILYNTAEYTYDGGSTPLPTNKVPFEVLEVPGVVANGSITDATDGVGESVTVATAPQGSIVSFNNIIWNKGNTVDTFEMTIDTANDTFPTGTVFQLFKSDGFTPLLDTNGEGTKDTGPIEPNAYYTVVLKAFLPAGEEGSTGYDVTKTATSSIDSSVFNTVTDHLQTIVAETVDLTNDVANTLGAGNDTVQSASSPVTTKTVAPGEQAVFLLNVNNEGTEVRNYILEYSKEKPFVAGSLDSGWNVTFHRDGGSGDCSTLGAEITATGNIAGAGNKQLCAAVDTPVDASGNGVVHPIYFRVFSSANNAEDIKFDAVVISVQPSVGIEPDQVGNIEPGGTVVYNHRIFNNGNTPLECLDVASSNTTTGWSSVIYLDVNNDGALDSDDTLLTNQTLAVGASFPILVKMFAPANAALGSIDTTTLTVTGNQDDGDSNPATCTGTAVTDNVTDITTASTADVNIVKTQALDSDCNGVDEGGYSSSTFSVPAQSCVMYRLTATNAGSTPVNNVRINDAAPVFTSFFGTASTTHGNITGGVAGDDGSIAAGSVSGASITLQSGQQMVLDFSIRLE</sequence>
<evidence type="ECO:0000256" key="1">
    <source>
        <dbReference type="SAM" id="SignalP"/>
    </source>
</evidence>
<feature type="domain" description="DUF11" evidence="2">
    <location>
        <begin position="198"/>
        <end position="250"/>
    </location>
</feature>
<dbReference type="AlphaFoldDB" id="A0A6S6U4C4"/>
<organism evidence="3">
    <name type="scientific">uncultured Thiotrichaceae bacterium</name>
    <dbReference type="NCBI Taxonomy" id="298394"/>
    <lineage>
        <taxon>Bacteria</taxon>
        <taxon>Pseudomonadati</taxon>
        <taxon>Pseudomonadota</taxon>
        <taxon>Gammaproteobacteria</taxon>
        <taxon>Thiotrichales</taxon>
        <taxon>Thiotrichaceae</taxon>
        <taxon>environmental samples</taxon>
    </lineage>
</organism>
<name>A0A6S6U4C4_9GAMM</name>